<organism evidence="7 8">
    <name type="scientific">Macleaya cordata</name>
    <name type="common">Five-seeded plume-poppy</name>
    <name type="synonym">Bocconia cordata</name>
    <dbReference type="NCBI Taxonomy" id="56857"/>
    <lineage>
        <taxon>Eukaryota</taxon>
        <taxon>Viridiplantae</taxon>
        <taxon>Streptophyta</taxon>
        <taxon>Embryophyta</taxon>
        <taxon>Tracheophyta</taxon>
        <taxon>Spermatophyta</taxon>
        <taxon>Magnoliopsida</taxon>
        <taxon>Ranunculales</taxon>
        <taxon>Papaveraceae</taxon>
        <taxon>Papaveroideae</taxon>
        <taxon>Macleaya</taxon>
    </lineage>
</organism>
<evidence type="ECO:0000256" key="5">
    <source>
        <dbReference type="SAM" id="Phobius"/>
    </source>
</evidence>
<dbReference type="InterPro" id="IPR001841">
    <property type="entry name" value="Znf_RING"/>
</dbReference>
<proteinExistence type="predicted"/>
<dbReference type="InParanoid" id="A0A200QUU3"/>
<keyword evidence="5" id="KW-0812">Transmembrane</keyword>
<evidence type="ECO:0000256" key="2">
    <source>
        <dbReference type="ARBA" id="ARBA00022771"/>
    </source>
</evidence>
<dbReference type="SUPFAM" id="SSF57850">
    <property type="entry name" value="RING/U-box"/>
    <property type="match status" value="1"/>
</dbReference>
<accession>A0A200QUU3</accession>
<dbReference type="Pfam" id="PF13639">
    <property type="entry name" value="zf-RING_2"/>
    <property type="match status" value="1"/>
</dbReference>
<keyword evidence="8" id="KW-1185">Reference proteome</keyword>
<evidence type="ECO:0000313" key="8">
    <source>
        <dbReference type="Proteomes" id="UP000195402"/>
    </source>
</evidence>
<dbReference type="GO" id="GO:0008270">
    <property type="term" value="F:zinc ion binding"/>
    <property type="evidence" value="ECO:0007669"/>
    <property type="project" value="UniProtKB-KW"/>
</dbReference>
<dbReference type="OrthoDB" id="8062037at2759"/>
<dbReference type="Proteomes" id="UP000195402">
    <property type="component" value="Unassembled WGS sequence"/>
</dbReference>
<name>A0A200QUU3_MACCD</name>
<evidence type="ECO:0000259" key="6">
    <source>
        <dbReference type="PROSITE" id="PS50089"/>
    </source>
</evidence>
<keyword evidence="3" id="KW-0862">Zinc</keyword>
<sequence length="179" mass="19512">MGLCSHLNDVSSDSIPLLFVAIIANCVCYIRSLVFGLFQSMGFSGFDDLAVGTEGLLSPVGSGLAGLIVLTEQLNVNPVFAYREVVDEDGNNNEGDQADDEDDHGGLQCIVCLCRLRDGDQVRKLACRHVFHKNCLDGWLFDHFNLTCPLCRSPLVSQQRVVSTERGVVGGLIAWFSMT</sequence>
<comment type="caution">
    <text evidence="7">The sequence shown here is derived from an EMBL/GenBank/DDBJ whole genome shotgun (WGS) entry which is preliminary data.</text>
</comment>
<keyword evidence="1" id="KW-0479">Metal-binding</keyword>
<dbReference type="InterPro" id="IPR013083">
    <property type="entry name" value="Znf_RING/FYVE/PHD"/>
</dbReference>
<dbReference type="GO" id="GO:0061630">
    <property type="term" value="F:ubiquitin protein ligase activity"/>
    <property type="evidence" value="ECO:0007669"/>
    <property type="project" value="TreeGrafter"/>
</dbReference>
<keyword evidence="5" id="KW-1133">Transmembrane helix</keyword>
<keyword evidence="5" id="KW-0472">Membrane</keyword>
<gene>
    <name evidence="7" type="ORF">BVC80_9025g21</name>
</gene>
<dbReference type="OMA" id="ARFHTHQ"/>
<feature type="domain" description="RING-type" evidence="6">
    <location>
        <begin position="109"/>
        <end position="152"/>
    </location>
</feature>
<dbReference type="SMART" id="SM00184">
    <property type="entry name" value="RING"/>
    <property type="match status" value="1"/>
</dbReference>
<feature type="transmembrane region" description="Helical" evidence="5">
    <location>
        <begin position="15"/>
        <end position="38"/>
    </location>
</feature>
<keyword evidence="2 4" id="KW-0863">Zinc-finger</keyword>
<dbReference type="PANTHER" id="PTHR45969:SF5">
    <property type="entry name" value="E3 UBIQUITIN-PROTEIN LIGASE RHA2A"/>
    <property type="match status" value="1"/>
</dbReference>
<evidence type="ECO:0000313" key="7">
    <source>
        <dbReference type="EMBL" id="OVA14241.1"/>
    </source>
</evidence>
<protein>
    <submittedName>
        <fullName evidence="7">Zinc finger protein</fullName>
    </submittedName>
</protein>
<dbReference type="AlphaFoldDB" id="A0A200QUU3"/>
<dbReference type="PANTHER" id="PTHR45969">
    <property type="entry name" value="RING ZINC FINGER PROTEIN-RELATED"/>
    <property type="match status" value="1"/>
</dbReference>
<dbReference type="FunCoup" id="A0A200QUU3">
    <property type="interactions" value="62"/>
</dbReference>
<dbReference type="EMBL" id="MVGT01001059">
    <property type="protein sequence ID" value="OVA14241.1"/>
    <property type="molecule type" value="Genomic_DNA"/>
</dbReference>
<reference evidence="7 8" key="1">
    <citation type="journal article" date="2017" name="Mol. Plant">
        <title>The Genome of Medicinal Plant Macleaya cordata Provides New Insights into Benzylisoquinoline Alkaloids Metabolism.</title>
        <authorList>
            <person name="Liu X."/>
            <person name="Liu Y."/>
            <person name="Huang P."/>
            <person name="Ma Y."/>
            <person name="Qing Z."/>
            <person name="Tang Q."/>
            <person name="Cao H."/>
            <person name="Cheng P."/>
            <person name="Zheng Y."/>
            <person name="Yuan Z."/>
            <person name="Zhou Y."/>
            <person name="Liu J."/>
            <person name="Tang Z."/>
            <person name="Zhuo Y."/>
            <person name="Zhang Y."/>
            <person name="Yu L."/>
            <person name="Huang J."/>
            <person name="Yang P."/>
            <person name="Peng Q."/>
            <person name="Zhang J."/>
            <person name="Jiang W."/>
            <person name="Zhang Z."/>
            <person name="Lin K."/>
            <person name="Ro D.K."/>
            <person name="Chen X."/>
            <person name="Xiong X."/>
            <person name="Shang Y."/>
            <person name="Huang S."/>
            <person name="Zeng J."/>
        </authorList>
    </citation>
    <scope>NUCLEOTIDE SEQUENCE [LARGE SCALE GENOMIC DNA]</scope>
    <source>
        <strain evidence="8">cv. BLH2017</strain>
        <tissue evidence="7">Root</tissue>
    </source>
</reference>
<evidence type="ECO:0000256" key="4">
    <source>
        <dbReference type="PROSITE-ProRule" id="PRU00175"/>
    </source>
</evidence>
<dbReference type="GO" id="GO:0016567">
    <property type="term" value="P:protein ubiquitination"/>
    <property type="evidence" value="ECO:0007669"/>
    <property type="project" value="TreeGrafter"/>
</dbReference>
<dbReference type="STRING" id="56857.A0A200QUU3"/>
<evidence type="ECO:0000256" key="3">
    <source>
        <dbReference type="ARBA" id="ARBA00022833"/>
    </source>
</evidence>
<dbReference type="PROSITE" id="PS50089">
    <property type="entry name" value="ZF_RING_2"/>
    <property type="match status" value="1"/>
</dbReference>
<dbReference type="Gene3D" id="3.30.40.10">
    <property type="entry name" value="Zinc/RING finger domain, C3HC4 (zinc finger)"/>
    <property type="match status" value="1"/>
</dbReference>
<evidence type="ECO:0000256" key="1">
    <source>
        <dbReference type="ARBA" id="ARBA00022723"/>
    </source>
</evidence>